<dbReference type="GO" id="GO:0004526">
    <property type="term" value="F:ribonuclease P activity"/>
    <property type="evidence" value="ECO:0007669"/>
    <property type="project" value="TreeGrafter"/>
</dbReference>
<evidence type="ECO:0000313" key="1">
    <source>
        <dbReference type="EMBL" id="KAK2586097.1"/>
    </source>
</evidence>
<dbReference type="PANTHER" id="PTHR15396">
    <property type="entry name" value="RIBONUCLEASE P PROTEIN SUBUNIT P40"/>
    <property type="match status" value="1"/>
</dbReference>
<proteinExistence type="predicted"/>
<protein>
    <submittedName>
        <fullName evidence="1">Uncharacterized protein</fullName>
    </submittedName>
</protein>
<reference evidence="1" key="2">
    <citation type="journal article" date="2023" name="Commun. Biol.">
        <title>Intrasexual cuticular hydrocarbon dimorphism in a wasp sheds light on hydrocarbon biosynthesis genes in Hymenoptera.</title>
        <authorList>
            <person name="Moris V.C."/>
            <person name="Podsiadlowski L."/>
            <person name="Martin S."/>
            <person name="Oeyen J.P."/>
            <person name="Donath A."/>
            <person name="Petersen M."/>
            <person name="Wilbrandt J."/>
            <person name="Misof B."/>
            <person name="Liedtke D."/>
            <person name="Thamm M."/>
            <person name="Scheiner R."/>
            <person name="Schmitt T."/>
            <person name="Niehuis O."/>
        </authorList>
    </citation>
    <scope>NUCLEOTIDE SEQUENCE</scope>
    <source>
        <strain evidence="1">GBR_01_08_01A</strain>
    </source>
</reference>
<dbReference type="GO" id="GO:0001682">
    <property type="term" value="P:tRNA 5'-leader removal"/>
    <property type="evidence" value="ECO:0007669"/>
    <property type="project" value="InterPro"/>
</dbReference>
<name>A0AAD9VU22_9HYME</name>
<dbReference type="AlphaFoldDB" id="A0AAD9VU22"/>
<dbReference type="GO" id="GO:0030681">
    <property type="term" value="C:multimeric ribonuclease P complex"/>
    <property type="evidence" value="ECO:0007669"/>
    <property type="project" value="TreeGrafter"/>
</dbReference>
<dbReference type="PANTHER" id="PTHR15396:SF1">
    <property type="entry name" value="RIBONUCLEASE P PROTEIN SUBUNIT P40"/>
    <property type="match status" value="1"/>
</dbReference>
<gene>
    <name evidence="1" type="ORF">KPH14_008378</name>
</gene>
<dbReference type="Proteomes" id="UP001258017">
    <property type="component" value="Unassembled WGS sequence"/>
</dbReference>
<evidence type="ECO:0000313" key="2">
    <source>
        <dbReference type="Proteomes" id="UP001258017"/>
    </source>
</evidence>
<reference evidence="1" key="1">
    <citation type="submission" date="2021-08" db="EMBL/GenBank/DDBJ databases">
        <authorList>
            <person name="Misof B."/>
            <person name="Oliver O."/>
            <person name="Podsiadlowski L."/>
            <person name="Donath A."/>
            <person name="Peters R."/>
            <person name="Mayer C."/>
            <person name="Rust J."/>
            <person name="Gunkel S."/>
            <person name="Lesny P."/>
            <person name="Martin S."/>
            <person name="Oeyen J.P."/>
            <person name="Petersen M."/>
            <person name="Panagiotis P."/>
            <person name="Wilbrandt J."/>
            <person name="Tanja T."/>
        </authorList>
    </citation>
    <scope>NUCLEOTIDE SEQUENCE</scope>
    <source>
        <strain evidence="1">GBR_01_08_01A</strain>
        <tissue evidence="1">Thorax + abdomen</tissue>
    </source>
</reference>
<accession>A0AAD9VU22</accession>
<dbReference type="InterPro" id="IPR013893">
    <property type="entry name" value="RNase_P_Rpp40"/>
</dbReference>
<sequence length="360" mass="41695">MLCPEVWNFKPPRHHFHTEKINYKKTSAPASITKHYFNHVVSITLPGSNDIPDSLKDSILEDSDYYRIKDLCVSELLNKQFIDAFIKKGELTLLTIGNKIDLHNSIAITPSGTLVISLIYEDFQKLGLEGNTSFFDHKTNTRNVVTIDLMAKNFIPGKKNYERVKTALEKRLNQIFDVILMWEPPDQELCPSSIAAWFYERGYSVLLCHQKVSEKIEYRTNIPIVTNGFNINDFFEWLGIFSISGDIKNEKAEKYVNTYECPKPNKFVKEVKYIQCTGFFTRKRMIQIYNATRECISLQNNLPWCSLHVQGFLDTPVSWDLKEHTFFIDGDNSYSILFCPNDECIIRKSLSSNNKPRISL</sequence>
<dbReference type="Pfam" id="PF08584">
    <property type="entry name" value="Ribonuc_P_40"/>
    <property type="match status" value="1"/>
</dbReference>
<organism evidence="1 2">
    <name type="scientific">Odynerus spinipes</name>
    <dbReference type="NCBI Taxonomy" id="1348599"/>
    <lineage>
        <taxon>Eukaryota</taxon>
        <taxon>Metazoa</taxon>
        <taxon>Ecdysozoa</taxon>
        <taxon>Arthropoda</taxon>
        <taxon>Hexapoda</taxon>
        <taxon>Insecta</taxon>
        <taxon>Pterygota</taxon>
        <taxon>Neoptera</taxon>
        <taxon>Endopterygota</taxon>
        <taxon>Hymenoptera</taxon>
        <taxon>Apocrita</taxon>
        <taxon>Aculeata</taxon>
        <taxon>Vespoidea</taxon>
        <taxon>Vespidae</taxon>
        <taxon>Eumeninae</taxon>
        <taxon>Odynerus</taxon>
    </lineage>
</organism>
<dbReference type="GO" id="GO:0000171">
    <property type="term" value="F:ribonuclease MRP activity"/>
    <property type="evidence" value="ECO:0007669"/>
    <property type="project" value="TreeGrafter"/>
</dbReference>
<dbReference type="EMBL" id="JAIFRP010000019">
    <property type="protein sequence ID" value="KAK2586097.1"/>
    <property type="molecule type" value="Genomic_DNA"/>
</dbReference>
<comment type="caution">
    <text evidence="1">The sequence shown here is derived from an EMBL/GenBank/DDBJ whole genome shotgun (WGS) entry which is preliminary data.</text>
</comment>
<dbReference type="GO" id="GO:0000447">
    <property type="term" value="P:endonucleolytic cleavage in ITS1 to separate SSU-rRNA from 5.8S rRNA and LSU-rRNA from tricistronic rRNA transcript (SSU-rRNA, 5.8S rRNA, LSU-rRNA)"/>
    <property type="evidence" value="ECO:0007669"/>
    <property type="project" value="TreeGrafter"/>
</dbReference>
<dbReference type="GO" id="GO:0000172">
    <property type="term" value="C:ribonuclease MRP complex"/>
    <property type="evidence" value="ECO:0007669"/>
    <property type="project" value="TreeGrafter"/>
</dbReference>
<keyword evidence="2" id="KW-1185">Reference proteome</keyword>